<feature type="compositionally biased region" description="Polar residues" evidence="1">
    <location>
        <begin position="176"/>
        <end position="187"/>
    </location>
</feature>
<proteinExistence type="predicted"/>
<comment type="caution">
    <text evidence="2">The sequence shown here is derived from an EMBL/GenBank/DDBJ whole genome shotgun (WGS) entry which is preliminary data.</text>
</comment>
<gene>
    <name evidence="2" type="ORF">QM012_005386</name>
</gene>
<evidence type="ECO:0000313" key="3">
    <source>
        <dbReference type="Proteomes" id="UP001341245"/>
    </source>
</evidence>
<dbReference type="Proteomes" id="UP001341245">
    <property type="component" value="Unassembled WGS sequence"/>
</dbReference>
<keyword evidence="3" id="KW-1185">Reference proteome</keyword>
<feature type="region of interest" description="Disordered" evidence="1">
    <location>
        <begin position="263"/>
        <end position="356"/>
    </location>
</feature>
<dbReference type="EMBL" id="JASGXD010000023">
    <property type="protein sequence ID" value="KAK5999533.1"/>
    <property type="molecule type" value="Genomic_DNA"/>
</dbReference>
<protein>
    <submittedName>
        <fullName evidence="2">Uncharacterized protein</fullName>
    </submittedName>
</protein>
<organism evidence="2 3">
    <name type="scientific">Aureobasidium pullulans</name>
    <name type="common">Black yeast</name>
    <name type="synonym">Pullularia pullulans</name>
    <dbReference type="NCBI Taxonomy" id="5580"/>
    <lineage>
        <taxon>Eukaryota</taxon>
        <taxon>Fungi</taxon>
        <taxon>Dikarya</taxon>
        <taxon>Ascomycota</taxon>
        <taxon>Pezizomycotina</taxon>
        <taxon>Dothideomycetes</taxon>
        <taxon>Dothideomycetidae</taxon>
        <taxon>Dothideales</taxon>
        <taxon>Saccotheciaceae</taxon>
        <taxon>Aureobasidium</taxon>
    </lineage>
</organism>
<accession>A0ABR0T4Y7</accession>
<feature type="region of interest" description="Disordered" evidence="1">
    <location>
        <begin position="140"/>
        <end position="187"/>
    </location>
</feature>
<sequence length="356" mass="38178">MSPPSKEQEAPAFTERLPLINIEETTVKENIISTSAVRSILASGVGSDASASRSLFGLPKSDKKIGSSSLFGFVPPSAPAQAMTGSPLRVGTLEVSATDNQTTSSWFSTLRPPNLNTHAVNNTSLFSLLPKTTISGDFSFSKTTETKAPTDKGTNTQSNRSATIKTSGASDKHKQQNQLQSQKDLSNVASVHSKHQIIFKHHRPLLSRPTLNSQVQKGIKSSQPLTGSKLFSNLTAGLMAPKNIADNKVNTNPTLNTAARERYKPVPQSTKQDSTIGHDQESTEPTSPLEALAARKANPLQSRDTPSASIFSKKTTATSKFVPPAFILKTKSSLPTSNGNAQGERQGFMQLHRTSK</sequence>
<feature type="compositionally biased region" description="Polar residues" evidence="1">
    <location>
        <begin position="151"/>
        <end position="169"/>
    </location>
</feature>
<reference evidence="2 3" key="1">
    <citation type="submission" date="2023-11" db="EMBL/GenBank/DDBJ databases">
        <title>Draft genome sequence and annotation of the polyextremotolerant black yeast-like fungus Aureobasidium pullulans NRRL 62042.</title>
        <authorList>
            <person name="Dielentheis-Frenken M.R.E."/>
            <person name="Wibberg D."/>
            <person name="Blank L.M."/>
            <person name="Tiso T."/>
        </authorList>
    </citation>
    <scope>NUCLEOTIDE SEQUENCE [LARGE SCALE GENOMIC DNA]</scope>
    <source>
        <strain evidence="2 3">NRRL 62042</strain>
    </source>
</reference>
<evidence type="ECO:0000256" key="1">
    <source>
        <dbReference type="SAM" id="MobiDB-lite"/>
    </source>
</evidence>
<name>A0ABR0T4Y7_AURPU</name>
<feature type="compositionally biased region" description="Polar residues" evidence="1">
    <location>
        <begin position="330"/>
        <end position="343"/>
    </location>
</feature>
<evidence type="ECO:0000313" key="2">
    <source>
        <dbReference type="EMBL" id="KAK5999533.1"/>
    </source>
</evidence>
<feature type="compositionally biased region" description="Polar residues" evidence="1">
    <location>
        <begin position="299"/>
        <end position="319"/>
    </location>
</feature>